<dbReference type="InterPro" id="IPR014284">
    <property type="entry name" value="RNA_pol_sigma-70_dom"/>
</dbReference>
<dbReference type="EMBL" id="LWBP01000199">
    <property type="protein sequence ID" value="OQP56391.1"/>
    <property type="molecule type" value="Genomic_DNA"/>
</dbReference>
<evidence type="ECO:0000259" key="5">
    <source>
        <dbReference type="Pfam" id="PF04542"/>
    </source>
</evidence>
<dbReference type="GO" id="GO:0016987">
    <property type="term" value="F:sigma factor activity"/>
    <property type="evidence" value="ECO:0007669"/>
    <property type="project" value="UniProtKB-KW"/>
</dbReference>
<dbReference type="PANTHER" id="PTHR43133">
    <property type="entry name" value="RNA POLYMERASE ECF-TYPE SIGMA FACTO"/>
    <property type="match status" value="1"/>
</dbReference>
<dbReference type="InterPro" id="IPR036388">
    <property type="entry name" value="WH-like_DNA-bd_sf"/>
</dbReference>
<evidence type="ECO:0000256" key="3">
    <source>
        <dbReference type="ARBA" id="ARBA00023082"/>
    </source>
</evidence>
<evidence type="ECO:0000256" key="1">
    <source>
        <dbReference type="ARBA" id="ARBA00010641"/>
    </source>
</evidence>
<dbReference type="AlphaFoldDB" id="A0A1V9FDN5"/>
<evidence type="ECO:0000259" key="6">
    <source>
        <dbReference type="Pfam" id="PF08281"/>
    </source>
</evidence>
<evidence type="ECO:0008006" key="9">
    <source>
        <dbReference type="Google" id="ProtNLM"/>
    </source>
</evidence>
<organism evidence="7 8">
    <name type="scientific">Niastella populi</name>
    <dbReference type="NCBI Taxonomy" id="550983"/>
    <lineage>
        <taxon>Bacteria</taxon>
        <taxon>Pseudomonadati</taxon>
        <taxon>Bacteroidota</taxon>
        <taxon>Chitinophagia</taxon>
        <taxon>Chitinophagales</taxon>
        <taxon>Chitinophagaceae</taxon>
        <taxon>Niastella</taxon>
    </lineage>
</organism>
<keyword evidence="8" id="KW-1185">Reference proteome</keyword>
<dbReference type="SUPFAM" id="SSF88659">
    <property type="entry name" value="Sigma3 and sigma4 domains of RNA polymerase sigma factors"/>
    <property type="match status" value="1"/>
</dbReference>
<reference evidence="8" key="1">
    <citation type="submission" date="2016-04" db="EMBL/GenBank/DDBJ databases">
        <authorList>
            <person name="Chen L."/>
            <person name="Zhuang W."/>
            <person name="Wang G."/>
        </authorList>
    </citation>
    <scope>NUCLEOTIDE SEQUENCE [LARGE SCALE GENOMIC DNA]</scope>
    <source>
        <strain evidence="8">208</strain>
    </source>
</reference>
<keyword evidence="3" id="KW-0731">Sigma factor</keyword>
<dbReference type="InterPro" id="IPR013249">
    <property type="entry name" value="RNA_pol_sigma70_r4_t2"/>
</dbReference>
<protein>
    <recommendedName>
        <fullName evidence="9">RNA polymerase sigma-70 factor</fullName>
    </recommendedName>
</protein>
<keyword evidence="2" id="KW-0805">Transcription regulation</keyword>
<dbReference type="Gene3D" id="1.10.1740.10">
    <property type="match status" value="1"/>
</dbReference>
<dbReference type="InterPro" id="IPR013324">
    <property type="entry name" value="RNA_pol_sigma_r3/r4-like"/>
</dbReference>
<dbReference type="CDD" id="cd06171">
    <property type="entry name" value="Sigma70_r4"/>
    <property type="match status" value="1"/>
</dbReference>
<dbReference type="InterPro" id="IPR007627">
    <property type="entry name" value="RNA_pol_sigma70_r2"/>
</dbReference>
<feature type="domain" description="RNA polymerase sigma-70 region 2" evidence="5">
    <location>
        <begin position="37"/>
        <end position="101"/>
    </location>
</feature>
<dbReference type="InterPro" id="IPR013325">
    <property type="entry name" value="RNA_pol_sigma_r2"/>
</dbReference>
<evidence type="ECO:0000256" key="4">
    <source>
        <dbReference type="ARBA" id="ARBA00023163"/>
    </source>
</evidence>
<dbReference type="GO" id="GO:0003677">
    <property type="term" value="F:DNA binding"/>
    <property type="evidence" value="ECO:0007669"/>
    <property type="project" value="InterPro"/>
</dbReference>
<dbReference type="SUPFAM" id="SSF88946">
    <property type="entry name" value="Sigma2 domain of RNA polymerase sigma factors"/>
    <property type="match status" value="1"/>
</dbReference>
<dbReference type="Pfam" id="PF04542">
    <property type="entry name" value="Sigma70_r2"/>
    <property type="match status" value="1"/>
</dbReference>
<dbReference type="PANTHER" id="PTHR43133:SF46">
    <property type="entry name" value="RNA POLYMERASE SIGMA-70 FACTOR ECF SUBFAMILY"/>
    <property type="match status" value="1"/>
</dbReference>
<dbReference type="InterPro" id="IPR014327">
    <property type="entry name" value="RNA_pol_sigma70_bacteroid"/>
</dbReference>
<comment type="similarity">
    <text evidence="1">Belongs to the sigma-70 factor family. ECF subfamily.</text>
</comment>
<comment type="caution">
    <text evidence="7">The sequence shown here is derived from an EMBL/GenBank/DDBJ whole genome shotgun (WGS) entry which is preliminary data.</text>
</comment>
<dbReference type="STRING" id="550983.A4R26_04290"/>
<dbReference type="GO" id="GO:0006352">
    <property type="term" value="P:DNA-templated transcription initiation"/>
    <property type="evidence" value="ECO:0007669"/>
    <property type="project" value="InterPro"/>
</dbReference>
<dbReference type="RefSeq" id="WP_081168423.1">
    <property type="nucleotide sequence ID" value="NZ_LWBP01000199.1"/>
</dbReference>
<name>A0A1V9FDN5_9BACT</name>
<dbReference type="Proteomes" id="UP000192276">
    <property type="component" value="Unassembled WGS sequence"/>
</dbReference>
<accession>A0A1V9FDN5</accession>
<evidence type="ECO:0000256" key="2">
    <source>
        <dbReference type="ARBA" id="ARBA00023015"/>
    </source>
</evidence>
<dbReference type="OrthoDB" id="657017at2"/>
<dbReference type="Gene3D" id="1.10.10.10">
    <property type="entry name" value="Winged helix-like DNA-binding domain superfamily/Winged helix DNA-binding domain"/>
    <property type="match status" value="1"/>
</dbReference>
<feature type="domain" description="RNA polymerase sigma factor 70 region 4 type 2" evidence="6">
    <location>
        <begin position="131"/>
        <end position="182"/>
    </location>
</feature>
<sequence>MSFAFAGVSNCMFDNYSDNELLLQRLCNNDLKAFEYLYRNSRNRLYVLALSILNDENAARDLVQDFFIDLWYFRIFETITTSLNAYLYQSVRNRAYNLKEKLRTHDRLKQGYLPQEQAMRYPLENEELGNIINRAIDQLPAMAGKVFRMQYIERLTHVEIAEKLGISKHTVSNHIARALKDLRATLKKNL</sequence>
<dbReference type="Pfam" id="PF08281">
    <property type="entry name" value="Sigma70_r4_2"/>
    <property type="match status" value="1"/>
</dbReference>
<dbReference type="InterPro" id="IPR039425">
    <property type="entry name" value="RNA_pol_sigma-70-like"/>
</dbReference>
<dbReference type="NCBIfam" id="TIGR02937">
    <property type="entry name" value="sigma70-ECF"/>
    <property type="match status" value="1"/>
</dbReference>
<evidence type="ECO:0000313" key="7">
    <source>
        <dbReference type="EMBL" id="OQP56391.1"/>
    </source>
</evidence>
<dbReference type="NCBIfam" id="TIGR02985">
    <property type="entry name" value="Sig70_bacteroi1"/>
    <property type="match status" value="1"/>
</dbReference>
<proteinExistence type="inferred from homology"/>
<keyword evidence="4" id="KW-0804">Transcription</keyword>
<evidence type="ECO:0000313" key="8">
    <source>
        <dbReference type="Proteomes" id="UP000192276"/>
    </source>
</evidence>
<gene>
    <name evidence="7" type="ORF">A4R26_04290</name>
</gene>